<name>A0A2C5Y8G2_9HYPO</name>
<sequence length="69" mass="7605">MPPNTPGRHRASPGSFAAPGDYPAEPPLPYTHQVFIRNASQARDPYLHGTFMESLPQNNELIIPGAMYL</sequence>
<evidence type="ECO:0000313" key="3">
    <source>
        <dbReference type="Proteomes" id="UP000226192"/>
    </source>
</evidence>
<gene>
    <name evidence="2" type="ORF">CDD81_6222</name>
</gene>
<evidence type="ECO:0000256" key="1">
    <source>
        <dbReference type="SAM" id="MobiDB-lite"/>
    </source>
</evidence>
<reference evidence="2 3" key="1">
    <citation type="submission" date="2017-06" db="EMBL/GenBank/DDBJ databases">
        <title>Ant-infecting Ophiocordyceps genomes reveal a high diversity of potential behavioral manipulation genes and a possible major role for enterotoxins.</title>
        <authorList>
            <person name="De Bekker C."/>
            <person name="Evans H.C."/>
            <person name="Brachmann A."/>
            <person name="Hughes D.P."/>
        </authorList>
    </citation>
    <scope>NUCLEOTIDE SEQUENCE [LARGE SCALE GENOMIC DNA]</scope>
    <source>
        <strain evidence="2 3">Map64</strain>
    </source>
</reference>
<dbReference type="EMBL" id="NJET01000055">
    <property type="protein sequence ID" value="PHH63171.1"/>
    <property type="molecule type" value="Genomic_DNA"/>
</dbReference>
<accession>A0A2C5Y8G2</accession>
<evidence type="ECO:0000313" key="2">
    <source>
        <dbReference type="EMBL" id="PHH63171.1"/>
    </source>
</evidence>
<dbReference type="AlphaFoldDB" id="A0A2C5Y8G2"/>
<feature type="region of interest" description="Disordered" evidence="1">
    <location>
        <begin position="1"/>
        <end position="29"/>
    </location>
</feature>
<comment type="caution">
    <text evidence="2">The sequence shown here is derived from an EMBL/GenBank/DDBJ whole genome shotgun (WGS) entry which is preliminary data.</text>
</comment>
<organism evidence="2 3">
    <name type="scientific">Ophiocordyceps australis</name>
    <dbReference type="NCBI Taxonomy" id="1399860"/>
    <lineage>
        <taxon>Eukaryota</taxon>
        <taxon>Fungi</taxon>
        <taxon>Dikarya</taxon>
        <taxon>Ascomycota</taxon>
        <taxon>Pezizomycotina</taxon>
        <taxon>Sordariomycetes</taxon>
        <taxon>Hypocreomycetidae</taxon>
        <taxon>Hypocreales</taxon>
        <taxon>Ophiocordycipitaceae</taxon>
        <taxon>Ophiocordyceps</taxon>
    </lineage>
</organism>
<proteinExistence type="predicted"/>
<protein>
    <submittedName>
        <fullName evidence="2">Uncharacterized protein</fullName>
    </submittedName>
</protein>
<dbReference type="Proteomes" id="UP000226192">
    <property type="component" value="Unassembled WGS sequence"/>
</dbReference>
<keyword evidence="3" id="KW-1185">Reference proteome</keyword>